<evidence type="ECO:0000313" key="4">
    <source>
        <dbReference type="Proteomes" id="UP001161580"/>
    </source>
</evidence>
<dbReference type="PANTHER" id="PTHR38834:SF3">
    <property type="entry name" value="SOLUTE-BINDING PROTEIN FAMILY 3_N-TERMINAL DOMAIN-CONTAINING PROTEIN"/>
    <property type="match status" value="1"/>
</dbReference>
<dbReference type="SUPFAM" id="SSF53850">
    <property type="entry name" value="Periplasmic binding protein-like II"/>
    <property type="match status" value="1"/>
</dbReference>
<dbReference type="Pfam" id="PF00497">
    <property type="entry name" value="SBP_bac_3"/>
    <property type="match status" value="1"/>
</dbReference>
<feature type="domain" description="Solute-binding protein family 3/N-terminal" evidence="2">
    <location>
        <begin position="29"/>
        <end position="234"/>
    </location>
</feature>
<evidence type="ECO:0000256" key="1">
    <source>
        <dbReference type="SAM" id="SignalP"/>
    </source>
</evidence>
<name>A0AAE3U0X6_9HYPH</name>
<organism evidence="3 4">
    <name type="scientific">Ferirhizobium litorale</name>
    <dbReference type="NCBI Taxonomy" id="2927786"/>
    <lineage>
        <taxon>Bacteria</taxon>
        <taxon>Pseudomonadati</taxon>
        <taxon>Pseudomonadota</taxon>
        <taxon>Alphaproteobacteria</taxon>
        <taxon>Hyphomicrobiales</taxon>
        <taxon>Rhizobiaceae</taxon>
        <taxon>Ferirhizobium</taxon>
    </lineage>
</organism>
<dbReference type="Proteomes" id="UP001161580">
    <property type="component" value="Unassembled WGS sequence"/>
</dbReference>
<evidence type="ECO:0000259" key="2">
    <source>
        <dbReference type="Pfam" id="PF00497"/>
    </source>
</evidence>
<protein>
    <submittedName>
        <fullName evidence="3">Transporter substrate-binding domain-containing protein</fullName>
    </submittedName>
</protein>
<accession>A0AAE3U0X6</accession>
<dbReference type="AlphaFoldDB" id="A0AAE3U0X6"/>
<keyword evidence="4" id="KW-1185">Reference proteome</keyword>
<dbReference type="RefSeq" id="WP_311785182.1">
    <property type="nucleotide sequence ID" value="NZ_JALDYY010000001.1"/>
</dbReference>
<dbReference type="Gene3D" id="3.40.190.10">
    <property type="entry name" value="Periplasmic binding protein-like II"/>
    <property type="match status" value="2"/>
</dbReference>
<feature type="chain" id="PRO_5042051222" evidence="1">
    <location>
        <begin position="20"/>
        <end position="239"/>
    </location>
</feature>
<evidence type="ECO:0000313" key="3">
    <source>
        <dbReference type="EMBL" id="MDI7921027.1"/>
    </source>
</evidence>
<proteinExistence type="predicted"/>
<sequence>MSASLVAVALFFTACPTLASTLHFKTEVYAPYSYRVGKAYRGASIEQLQQLMKDIPVDYTVEIMPWARAYALARHEPMNCLLTTAHTQERHELFKWVEPLMTDRIILVSRSGAGVIAASIPDARQYVVGTQRHDYTQTLLKQLEFQRIDVATAFDATLKKLLAGRIALMPVAARTYRKLKSEGVEIEPQATIAVQQFSIACNRDVPDALIEQMQAALDRLIADGRQMEIFRKYGLEPAE</sequence>
<comment type="caution">
    <text evidence="3">The sequence shown here is derived from an EMBL/GenBank/DDBJ whole genome shotgun (WGS) entry which is preliminary data.</text>
</comment>
<dbReference type="InterPro" id="IPR001638">
    <property type="entry name" value="Solute-binding_3/MltF_N"/>
</dbReference>
<dbReference type="PANTHER" id="PTHR38834">
    <property type="entry name" value="PERIPLASMIC SUBSTRATE BINDING PROTEIN FAMILY 3"/>
    <property type="match status" value="1"/>
</dbReference>
<keyword evidence="1" id="KW-0732">Signal</keyword>
<feature type="signal peptide" evidence="1">
    <location>
        <begin position="1"/>
        <end position="19"/>
    </location>
</feature>
<reference evidence="3" key="1">
    <citation type="submission" date="2022-03" db="EMBL/GenBank/DDBJ databases">
        <title>Fererhizobium litorale gen. nov., sp. nov., isolated from sandy sediments of the Sea of Japan seashore.</title>
        <authorList>
            <person name="Romanenko L."/>
            <person name="Kurilenko V."/>
            <person name="Otstavnykh N."/>
            <person name="Svetashev V."/>
            <person name="Tekutyeva L."/>
            <person name="Isaeva M."/>
            <person name="Mikhailov V."/>
        </authorList>
    </citation>
    <scope>NUCLEOTIDE SEQUENCE</scope>
    <source>
        <strain evidence="3">KMM 9576</strain>
    </source>
</reference>
<dbReference type="EMBL" id="JALDYZ010000001">
    <property type="protein sequence ID" value="MDI7921027.1"/>
    <property type="molecule type" value="Genomic_DNA"/>
</dbReference>
<gene>
    <name evidence="3" type="ORF">MRS75_02890</name>
</gene>